<name>A0AAQ3UGL4_PASNO</name>
<organism evidence="1 2">
    <name type="scientific">Paspalum notatum var. saurae</name>
    <dbReference type="NCBI Taxonomy" id="547442"/>
    <lineage>
        <taxon>Eukaryota</taxon>
        <taxon>Viridiplantae</taxon>
        <taxon>Streptophyta</taxon>
        <taxon>Embryophyta</taxon>
        <taxon>Tracheophyta</taxon>
        <taxon>Spermatophyta</taxon>
        <taxon>Magnoliopsida</taxon>
        <taxon>Liliopsida</taxon>
        <taxon>Poales</taxon>
        <taxon>Poaceae</taxon>
        <taxon>PACMAD clade</taxon>
        <taxon>Panicoideae</taxon>
        <taxon>Andropogonodae</taxon>
        <taxon>Paspaleae</taxon>
        <taxon>Paspalinae</taxon>
        <taxon>Paspalum</taxon>
    </lineage>
</organism>
<protein>
    <submittedName>
        <fullName evidence="1">Uncharacterized protein</fullName>
    </submittedName>
</protein>
<sequence>MDNRKRNLPHKSTSLKQIIFHLTFAYPTTYPPLNSHPSFNLAVNIDQLGPTIFQNPINIKITVKS</sequence>
<accession>A0AAQ3UGL4</accession>
<dbReference type="EMBL" id="CP144752">
    <property type="protein sequence ID" value="WVZ91339.1"/>
    <property type="molecule type" value="Genomic_DNA"/>
</dbReference>
<dbReference type="AlphaFoldDB" id="A0AAQ3UGL4"/>
<evidence type="ECO:0000313" key="1">
    <source>
        <dbReference type="EMBL" id="WVZ91339.1"/>
    </source>
</evidence>
<reference evidence="1 2" key="1">
    <citation type="submission" date="2024-02" db="EMBL/GenBank/DDBJ databases">
        <title>High-quality chromosome-scale genome assembly of Pensacola bahiagrass (Paspalum notatum Flugge var. saurae).</title>
        <authorList>
            <person name="Vega J.M."/>
            <person name="Podio M."/>
            <person name="Orjuela J."/>
            <person name="Siena L.A."/>
            <person name="Pessino S.C."/>
            <person name="Combes M.C."/>
            <person name="Mariac C."/>
            <person name="Albertini E."/>
            <person name="Pupilli F."/>
            <person name="Ortiz J.P.A."/>
            <person name="Leblanc O."/>
        </authorList>
    </citation>
    <scope>NUCLEOTIDE SEQUENCE [LARGE SCALE GENOMIC DNA]</scope>
    <source>
        <strain evidence="1">R1</strain>
        <tissue evidence="1">Leaf</tissue>
    </source>
</reference>
<dbReference type="Proteomes" id="UP001341281">
    <property type="component" value="Chromosome 08"/>
</dbReference>
<proteinExistence type="predicted"/>
<keyword evidence="2" id="KW-1185">Reference proteome</keyword>
<gene>
    <name evidence="1" type="ORF">U9M48_037527</name>
</gene>
<evidence type="ECO:0000313" key="2">
    <source>
        <dbReference type="Proteomes" id="UP001341281"/>
    </source>
</evidence>